<dbReference type="EMBL" id="JBHTIU010000027">
    <property type="protein sequence ID" value="MFD0869117.1"/>
    <property type="molecule type" value="Genomic_DNA"/>
</dbReference>
<evidence type="ECO:0000313" key="4">
    <source>
        <dbReference type="EMBL" id="MFD0869117.1"/>
    </source>
</evidence>
<keyword evidence="2" id="KW-1133">Transmembrane helix</keyword>
<dbReference type="InterPro" id="IPR025194">
    <property type="entry name" value="RodZ-like_C"/>
</dbReference>
<dbReference type="RefSeq" id="WP_379287320.1">
    <property type="nucleotide sequence ID" value="NZ_JBHTIU010000027.1"/>
</dbReference>
<keyword evidence="2" id="KW-0472">Membrane</keyword>
<keyword evidence="2" id="KW-0812">Transmembrane</keyword>
<reference evidence="5" key="1">
    <citation type="journal article" date="2019" name="Int. J. Syst. Evol. Microbiol.">
        <title>The Global Catalogue of Microorganisms (GCM) 10K type strain sequencing project: providing services to taxonomists for standard genome sequencing and annotation.</title>
        <authorList>
            <consortium name="The Broad Institute Genomics Platform"/>
            <consortium name="The Broad Institute Genome Sequencing Center for Infectious Disease"/>
            <person name="Wu L."/>
            <person name="Ma J."/>
        </authorList>
    </citation>
    <scope>NUCLEOTIDE SEQUENCE [LARGE SCALE GENOMIC DNA]</scope>
    <source>
        <strain evidence="5">CCUG 57263</strain>
    </source>
</reference>
<proteinExistence type="predicted"/>
<accession>A0ABW3D9H8</accession>
<organism evidence="4 5">
    <name type="scientific">Paenibacillus residui</name>
    <dbReference type="NCBI Taxonomy" id="629724"/>
    <lineage>
        <taxon>Bacteria</taxon>
        <taxon>Bacillati</taxon>
        <taxon>Bacillota</taxon>
        <taxon>Bacilli</taxon>
        <taxon>Bacillales</taxon>
        <taxon>Paenibacillaceae</taxon>
        <taxon>Paenibacillus</taxon>
    </lineage>
</organism>
<protein>
    <submittedName>
        <fullName evidence="4">RodZ domain-containing protein</fullName>
    </submittedName>
</protein>
<feature type="compositionally biased region" description="Basic and acidic residues" evidence="1">
    <location>
        <begin position="294"/>
        <end position="337"/>
    </location>
</feature>
<dbReference type="Gene3D" id="1.10.260.40">
    <property type="entry name" value="lambda repressor-like DNA-binding domains"/>
    <property type="match status" value="1"/>
</dbReference>
<feature type="transmembrane region" description="Helical" evidence="2">
    <location>
        <begin position="104"/>
        <end position="125"/>
    </location>
</feature>
<dbReference type="PANTHER" id="PTHR34475">
    <property type="match status" value="1"/>
</dbReference>
<dbReference type="PANTHER" id="PTHR34475:SF1">
    <property type="entry name" value="CYTOSKELETON PROTEIN RODZ"/>
    <property type="match status" value="1"/>
</dbReference>
<name>A0ABW3D9H8_9BACL</name>
<dbReference type="Pfam" id="PF13413">
    <property type="entry name" value="HTH_25"/>
    <property type="match status" value="1"/>
</dbReference>
<comment type="caution">
    <text evidence="4">The sequence shown here is derived from an EMBL/GenBank/DDBJ whole genome shotgun (WGS) entry which is preliminary data.</text>
</comment>
<dbReference type="SMART" id="SM00530">
    <property type="entry name" value="HTH_XRE"/>
    <property type="match status" value="1"/>
</dbReference>
<dbReference type="CDD" id="cd00093">
    <property type="entry name" value="HTH_XRE"/>
    <property type="match status" value="1"/>
</dbReference>
<evidence type="ECO:0000313" key="5">
    <source>
        <dbReference type="Proteomes" id="UP001597120"/>
    </source>
</evidence>
<feature type="region of interest" description="Disordered" evidence="1">
    <location>
        <begin position="282"/>
        <end position="337"/>
    </location>
</feature>
<evidence type="ECO:0000256" key="2">
    <source>
        <dbReference type="SAM" id="Phobius"/>
    </source>
</evidence>
<sequence length="337" mass="37206">MQELGQILKKQRLEQGISLEDLQETTKIRKRYLEAIEEGNYKVLPGNFYVRAFIKNYAEAVGLDPNELLKLYSNVLPPTEPETAIETVTRSRASAKTGDGWGKWVTGIMLWAFLILILFLIWFFVNKYHVAGNDLEEPDKHKITDRHTSEINNPDATATPSPGSSVQPSVAPSPTPTPQPVVELVKSEGGVDYYQINGTDKINLELTVTGKRCWIGLDALPEKKSIDSGILENGASKTWELTEPVYLNLGAPNAVELKVNGVSINVGDQPNPKRFQFEFAEKSESGAAQGDSKNAGKDEVKNNTKIADKDGTKTDAKNTDKNDTKTDAKNTDKNDAR</sequence>
<gene>
    <name evidence="4" type="ORF">ACFQ03_08135</name>
</gene>
<dbReference type="InterPro" id="IPR050400">
    <property type="entry name" value="Bact_Cytoskel_RodZ"/>
</dbReference>
<dbReference type="Proteomes" id="UP001597120">
    <property type="component" value="Unassembled WGS sequence"/>
</dbReference>
<feature type="compositionally biased region" description="Polar residues" evidence="1">
    <location>
        <begin position="150"/>
        <end position="170"/>
    </location>
</feature>
<dbReference type="InterPro" id="IPR010982">
    <property type="entry name" value="Lambda_DNA-bd_dom_sf"/>
</dbReference>
<evidence type="ECO:0000259" key="3">
    <source>
        <dbReference type="SMART" id="SM00530"/>
    </source>
</evidence>
<dbReference type="Pfam" id="PF13464">
    <property type="entry name" value="RodZ_C"/>
    <property type="match status" value="1"/>
</dbReference>
<feature type="region of interest" description="Disordered" evidence="1">
    <location>
        <begin position="146"/>
        <end position="179"/>
    </location>
</feature>
<dbReference type="InterPro" id="IPR001387">
    <property type="entry name" value="Cro/C1-type_HTH"/>
</dbReference>
<evidence type="ECO:0000256" key="1">
    <source>
        <dbReference type="SAM" id="MobiDB-lite"/>
    </source>
</evidence>
<keyword evidence="5" id="KW-1185">Reference proteome</keyword>
<feature type="domain" description="HTH cro/C1-type" evidence="3">
    <location>
        <begin position="7"/>
        <end position="68"/>
    </location>
</feature>
<dbReference type="SUPFAM" id="SSF47413">
    <property type="entry name" value="lambda repressor-like DNA-binding domains"/>
    <property type="match status" value="1"/>
</dbReference>